<reference evidence="8" key="1">
    <citation type="submission" date="2024-03" db="EMBL/GenBank/DDBJ databases">
        <title>Complete genome sequence of Mycoplasma felifaucium Z921 isolated from the trachea of a cheetah.</title>
        <authorList>
            <person name="Spergser J."/>
        </authorList>
    </citation>
    <scope>NUCLEOTIDE SEQUENCE [LARGE SCALE GENOMIC DNA]</scope>
    <source>
        <strain evidence="8">Z921</strain>
    </source>
</reference>
<dbReference type="PANTHER" id="PTHR11138">
    <property type="entry name" value="METHIONYL-TRNA FORMYLTRANSFERASE"/>
    <property type="match status" value="1"/>
</dbReference>
<dbReference type="InterPro" id="IPR002376">
    <property type="entry name" value="Formyl_transf_N"/>
</dbReference>
<dbReference type="HAMAP" id="MF_00182">
    <property type="entry name" value="Formyl_trans"/>
    <property type="match status" value="1"/>
</dbReference>
<dbReference type="InterPro" id="IPR036477">
    <property type="entry name" value="Formyl_transf_N_sf"/>
</dbReference>
<dbReference type="NCBIfam" id="TIGR00460">
    <property type="entry name" value="fmt"/>
    <property type="match status" value="1"/>
</dbReference>
<comment type="catalytic activity">
    <reaction evidence="5">
        <text>L-methionyl-tRNA(fMet) + (6R)-10-formyltetrahydrofolate = N-formyl-L-methionyl-tRNA(fMet) + (6S)-5,6,7,8-tetrahydrofolate + H(+)</text>
        <dbReference type="Rhea" id="RHEA:24380"/>
        <dbReference type="Rhea" id="RHEA-COMP:9952"/>
        <dbReference type="Rhea" id="RHEA-COMP:9953"/>
        <dbReference type="ChEBI" id="CHEBI:15378"/>
        <dbReference type="ChEBI" id="CHEBI:57453"/>
        <dbReference type="ChEBI" id="CHEBI:78530"/>
        <dbReference type="ChEBI" id="CHEBI:78844"/>
        <dbReference type="ChEBI" id="CHEBI:195366"/>
        <dbReference type="EC" id="2.1.2.9"/>
    </reaction>
</comment>
<dbReference type="GO" id="GO:0004479">
    <property type="term" value="F:methionyl-tRNA formyltransferase activity"/>
    <property type="evidence" value="ECO:0007669"/>
    <property type="project" value="UniProtKB-EC"/>
</dbReference>
<feature type="domain" description="Formyl transferase N-terminal" evidence="6">
    <location>
        <begin position="3"/>
        <end position="175"/>
    </location>
</feature>
<dbReference type="Proteomes" id="UP001477443">
    <property type="component" value="Chromosome"/>
</dbReference>
<keyword evidence="3 5" id="KW-0808">Transferase</keyword>
<feature type="domain" description="Formyl transferase C-terminal" evidence="7">
    <location>
        <begin position="200"/>
        <end position="274"/>
    </location>
</feature>
<keyword evidence="4 5" id="KW-0648">Protein biosynthesis</keyword>
<dbReference type="RefSeq" id="WP_338822687.1">
    <property type="nucleotide sequence ID" value="NZ_CP148067.1"/>
</dbReference>
<gene>
    <name evidence="5 8" type="primary">fmt</name>
    <name evidence="8" type="ORF">WG617_00310</name>
</gene>
<keyword evidence="9" id="KW-1185">Reference proteome</keyword>
<evidence type="ECO:0000313" key="9">
    <source>
        <dbReference type="Proteomes" id="UP001477443"/>
    </source>
</evidence>
<evidence type="ECO:0000313" key="8">
    <source>
        <dbReference type="EMBL" id="WXL29088.1"/>
    </source>
</evidence>
<sequence length="278" mass="31174">MKILLAGTPAFAVPIFEEIIKNFEVVGIVSQPDKINLRGRKIEPTPTKQLAQKYGIKCFQPEKIGQIKEELKSLDHDYLITAAFGQFIPNSVLQIAKKLNLNIHGSLLPKYRGAAPIQYSLLNNDSITGISLIEMVDKMDAGDIFATAECKIEKTDVASTLFSKISNLAKNNIVDWINKIDDGKLNRTVQDETKVTLSPKLSKEDALLTKDLTCQQAINKIRAFEMNPGAYILKDNKRVKIFFATLDFVKNALKIDFSDGSVYATDYQFESKKRVKLQ</sequence>
<dbReference type="InterPro" id="IPR041711">
    <property type="entry name" value="Met-tRNA-FMT_N"/>
</dbReference>
<dbReference type="SUPFAM" id="SSF50486">
    <property type="entry name" value="FMT C-terminal domain-like"/>
    <property type="match status" value="1"/>
</dbReference>
<evidence type="ECO:0000256" key="5">
    <source>
        <dbReference type="HAMAP-Rule" id="MF_00182"/>
    </source>
</evidence>
<dbReference type="PANTHER" id="PTHR11138:SF5">
    <property type="entry name" value="METHIONYL-TRNA FORMYLTRANSFERASE, MITOCHONDRIAL"/>
    <property type="match status" value="1"/>
</dbReference>
<dbReference type="InterPro" id="IPR011034">
    <property type="entry name" value="Formyl_transferase-like_C_sf"/>
</dbReference>
<evidence type="ECO:0000256" key="2">
    <source>
        <dbReference type="ARBA" id="ARBA00012261"/>
    </source>
</evidence>
<dbReference type="EMBL" id="CP148067">
    <property type="protein sequence ID" value="WXL29088.1"/>
    <property type="molecule type" value="Genomic_DNA"/>
</dbReference>
<organism evidence="8 9">
    <name type="scientific">Mycoplasmopsis felifaucium</name>
    <dbReference type="NCBI Taxonomy" id="35768"/>
    <lineage>
        <taxon>Bacteria</taxon>
        <taxon>Bacillati</taxon>
        <taxon>Mycoplasmatota</taxon>
        <taxon>Mycoplasmoidales</taxon>
        <taxon>Metamycoplasmataceae</taxon>
        <taxon>Mycoplasmopsis</taxon>
    </lineage>
</organism>
<name>A0ABZ2RSJ0_9BACT</name>
<comment type="function">
    <text evidence="5">Attaches a formyl group to the free amino group of methionyl-tRNA(fMet). The formyl group appears to play a dual role in the initiator identity of N-formylmethionyl-tRNA by promoting its recognition by IF2 and preventing the misappropriation of this tRNA by the elongation apparatus.</text>
</comment>
<accession>A0ABZ2RSJ0</accession>
<evidence type="ECO:0000259" key="6">
    <source>
        <dbReference type="Pfam" id="PF00551"/>
    </source>
</evidence>
<evidence type="ECO:0000256" key="3">
    <source>
        <dbReference type="ARBA" id="ARBA00022679"/>
    </source>
</evidence>
<evidence type="ECO:0000256" key="1">
    <source>
        <dbReference type="ARBA" id="ARBA00010699"/>
    </source>
</evidence>
<dbReference type="InterPro" id="IPR005794">
    <property type="entry name" value="Fmt"/>
</dbReference>
<dbReference type="InterPro" id="IPR005793">
    <property type="entry name" value="Formyl_trans_C"/>
</dbReference>
<feature type="binding site" evidence="5">
    <location>
        <begin position="106"/>
        <end position="109"/>
    </location>
    <ligand>
        <name>(6S)-5,6,7,8-tetrahydrofolate</name>
        <dbReference type="ChEBI" id="CHEBI:57453"/>
    </ligand>
</feature>
<dbReference type="Gene3D" id="3.40.50.12230">
    <property type="match status" value="1"/>
</dbReference>
<dbReference type="CDD" id="cd08646">
    <property type="entry name" value="FMT_core_Met-tRNA-FMT_N"/>
    <property type="match status" value="1"/>
</dbReference>
<dbReference type="EC" id="2.1.2.9" evidence="2 5"/>
<dbReference type="Pfam" id="PF02911">
    <property type="entry name" value="Formyl_trans_C"/>
    <property type="match status" value="1"/>
</dbReference>
<proteinExistence type="inferred from homology"/>
<dbReference type="SUPFAM" id="SSF53328">
    <property type="entry name" value="Formyltransferase"/>
    <property type="match status" value="1"/>
</dbReference>
<dbReference type="Pfam" id="PF00551">
    <property type="entry name" value="Formyl_trans_N"/>
    <property type="match status" value="1"/>
</dbReference>
<evidence type="ECO:0000259" key="7">
    <source>
        <dbReference type="Pfam" id="PF02911"/>
    </source>
</evidence>
<evidence type="ECO:0000256" key="4">
    <source>
        <dbReference type="ARBA" id="ARBA00022917"/>
    </source>
</evidence>
<comment type="similarity">
    <text evidence="1 5">Belongs to the Fmt family.</text>
</comment>
<protein>
    <recommendedName>
        <fullName evidence="2 5">Methionyl-tRNA formyltransferase</fullName>
        <ecNumber evidence="2 5">2.1.2.9</ecNumber>
    </recommendedName>
</protein>